<sequence length="204" mass="23171">MPSVRQQHPQEWLCPISWELMLFPCTLVQTNQTFERTNIERWLANGGCICPLTGTILENQELQDNQGLADQIHAWLSDQGYTPDQWAEQTKLLRQSVAPGSFSVSASSFSAAARPHMELHNRPVAPIRRHRRPNIFRKLLALMCCFGSWEEFQKAEEMRRAWVYTLDRPPAGLPAGTVAAQRNPNEVPCYPAGWPSLRLFSGSI</sequence>
<name>A0AAW1RSJ9_9CHLO</name>
<organism evidence="2 3">
    <name type="scientific">Apatococcus lobatus</name>
    <dbReference type="NCBI Taxonomy" id="904363"/>
    <lineage>
        <taxon>Eukaryota</taxon>
        <taxon>Viridiplantae</taxon>
        <taxon>Chlorophyta</taxon>
        <taxon>core chlorophytes</taxon>
        <taxon>Trebouxiophyceae</taxon>
        <taxon>Chlorellales</taxon>
        <taxon>Chlorellaceae</taxon>
        <taxon>Apatococcus</taxon>
    </lineage>
</organism>
<dbReference type="AlphaFoldDB" id="A0AAW1RSJ9"/>
<dbReference type="PANTHER" id="PTHR22849">
    <property type="entry name" value="WDSAM1 PROTEIN"/>
    <property type="match status" value="1"/>
</dbReference>
<dbReference type="Pfam" id="PF04564">
    <property type="entry name" value="U-box"/>
    <property type="match status" value="1"/>
</dbReference>
<dbReference type="GO" id="GO:0016567">
    <property type="term" value="P:protein ubiquitination"/>
    <property type="evidence" value="ECO:0007669"/>
    <property type="project" value="InterPro"/>
</dbReference>
<comment type="caution">
    <text evidence="2">The sequence shown here is derived from an EMBL/GenBank/DDBJ whole genome shotgun (WGS) entry which is preliminary data.</text>
</comment>
<evidence type="ECO:0000313" key="3">
    <source>
        <dbReference type="Proteomes" id="UP001438707"/>
    </source>
</evidence>
<gene>
    <name evidence="2" type="ORF">WJX74_004146</name>
</gene>
<evidence type="ECO:0000313" key="2">
    <source>
        <dbReference type="EMBL" id="KAK9836602.1"/>
    </source>
</evidence>
<dbReference type="EMBL" id="JALJOS010000007">
    <property type="protein sequence ID" value="KAK9836602.1"/>
    <property type="molecule type" value="Genomic_DNA"/>
</dbReference>
<dbReference type="Proteomes" id="UP001438707">
    <property type="component" value="Unassembled WGS sequence"/>
</dbReference>
<reference evidence="2 3" key="1">
    <citation type="journal article" date="2024" name="Nat. Commun.">
        <title>Phylogenomics reveals the evolutionary origins of lichenization in chlorophyte algae.</title>
        <authorList>
            <person name="Puginier C."/>
            <person name="Libourel C."/>
            <person name="Otte J."/>
            <person name="Skaloud P."/>
            <person name="Haon M."/>
            <person name="Grisel S."/>
            <person name="Petersen M."/>
            <person name="Berrin J.G."/>
            <person name="Delaux P.M."/>
            <person name="Dal Grande F."/>
            <person name="Keller J."/>
        </authorList>
    </citation>
    <scope>NUCLEOTIDE SEQUENCE [LARGE SCALE GENOMIC DNA]</scope>
    <source>
        <strain evidence="2 3">SAG 2145</strain>
    </source>
</reference>
<protein>
    <recommendedName>
        <fullName evidence="1">U-box domain-containing protein</fullName>
    </recommendedName>
</protein>
<dbReference type="InterPro" id="IPR013083">
    <property type="entry name" value="Znf_RING/FYVE/PHD"/>
</dbReference>
<keyword evidence="3" id="KW-1185">Reference proteome</keyword>
<dbReference type="SUPFAM" id="SSF57850">
    <property type="entry name" value="RING/U-box"/>
    <property type="match status" value="1"/>
</dbReference>
<proteinExistence type="predicted"/>
<accession>A0AAW1RSJ9</accession>
<dbReference type="GO" id="GO:0061630">
    <property type="term" value="F:ubiquitin protein ligase activity"/>
    <property type="evidence" value="ECO:0007669"/>
    <property type="project" value="InterPro"/>
</dbReference>
<dbReference type="InterPro" id="IPR003613">
    <property type="entry name" value="Ubox_domain"/>
</dbReference>
<feature type="domain" description="U-box" evidence="1">
    <location>
        <begin position="7"/>
        <end position="82"/>
    </location>
</feature>
<dbReference type="PROSITE" id="PS51698">
    <property type="entry name" value="U_BOX"/>
    <property type="match status" value="1"/>
</dbReference>
<dbReference type="InterPro" id="IPR045185">
    <property type="entry name" value="PUB22/23/24-like"/>
</dbReference>
<dbReference type="SMART" id="SM00504">
    <property type="entry name" value="Ubox"/>
    <property type="match status" value="1"/>
</dbReference>
<evidence type="ECO:0000259" key="1">
    <source>
        <dbReference type="PROSITE" id="PS51698"/>
    </source>
</evidence>
<dbReference type="Gene3D" id="3.30.40.10">
    <property type="entry name" value="Zinc/RING finger domain, C3HC4 (zinc finger)"/>
    <property type="match status" value="1"/>
</dbReference>
<dbReference type="PANTHER" id="PTHR22849:SF164">
    <property type="entry name" value="U-BOX DOMAIN-CONTAINING PROTEIN"/>
    <property type="match status" value="1"/>
</dbReference>